<keyword evidence="6" id="KW-1185">Reference proteome</keyword>
<dbReference type="GO" id="GO:0015562">
    <property type="term" value="F:efflux transmembrane transporter activity"/>
    <property type="evidence" value="ECO:0007669"/>
    <property type="project" value="TreeGrafter"/>
</dbReference>
<keyword evidence="3" id="KW-0812">Transmembrane</keyword>
<organism evidence="5 6">
    <name type="scientific">Lacipirellula parvula</name>
    <dbReference type="NCBI Taxonomy" id="2650471"/>
    <lineage>
        <taxon>Bacteria</taxon>
        <taxon>Pseudomonadati</taxon>
        <taxon>Planctomycetota</taxon>
        <taxon>Planctomycetia</taxon>
        <taxon>Pirellulales</taxon>
        <taxon>Lacipirellulaceae</taxon>
        <taxon>Lacipirellula</taxon>
    </lineage>
</organism>
<dbReference type="PRINTS" id="PR01490">
    <property type="entry name" value="RTXTOXIND"/>
</dbReference>
<feature type="compositionally biased region" description="Polar residues" evidence="2">
    <location>
        <begin position="524"/>
        <end position="533"/>
    </location>
</feature>
<evidence type="ECO:0000313" key="5">
    <source>
        <dbReference type="EMBL" id="BBO36045.1"/>
    </source>
</evidence>
<feature type="coiled-coil region" evidence="1">
    <location>
        <begin position="271"/>
        <end position="298"/>
    </location>
</feature>
<gene>
    <name evidence="5" type="ORF">PLANPX_5657</name>
</gene>
<dbReference type="SUPFAM" id="SSF111369">
    <property type="entry name" value="HlyD-like secretion proteins"/>
    <property type="match status" value="2"/>
</dbReference>
<feature type="region of interest" description="Disordered" evidence="2">
    <location>
        <begin position="509"/>
        <end position="533"/>
    </location>
</feature>
<dbReference type="KEGG" id="lpav:PLANPX_5657"/>
<dbReference type="GO" id="GO:1990281">
    <property type="term" value="C:efflux pump complex"/>
    <property type="evidence" value="ECO:0007669"/>
    <property type="project" value="TreeGrafter"/>
</dbReference>
<keyword evidence="3" id="KW-1133">Transmembrane helix</keyword>
<evidence type="ECO:0000256" key="3">
    <source>
        <dbReference type="SAM" id="Phobius"/>
    </source>
</evidence>
<dbReference type="PANTHER" id="PTHR30469:SF15">
    <property type="entry name" value="HLYD FAMILY OF SECRETION PROTEINS"/>
    <property type="match status" value="1"/>
</dbReference>
<name>A0A5K7XI20_9BACT</name>
<reference evidence="6" key="1">
    <citation type="submission" date="2019-10" db="EMBL/GenBank/DDBJ databases">
        <title>Lacipirellula parvula gen. nov., sp. nov., representing a lineage of planctomycetes widespread in freshwater anoxic habitats, and description of the family Lacipirellulaceae.</title>
        <authorList>
            <person name="Dedysh S.N."/>
            <person name="Kulichevskaya I.S."/>
            <person name="Beletsky A.V."/>
            <person name="Rakitin A.L."/>
            <person name="Mardanov A.V."/>
            <person name="Ivanova A.A."/>
            <person name="Saltykova V.X."/>
            <person name="Rijpstra W.I.C."/>
            <person name="Sinninghe Damste J.S."/>
            <person name="Ravin N.V."/>
        </authorList>
    </citation>
    <scope>NUCLEOTIDE SEQUENCE [LARGE SCALE GENOMIC DNA]</scope>
    <source>
        <strain evidence="6">PX69</strain>
    </source>
</reference>
<dbReference type="Gene3D" id="2.40.30.170">
    <property type="match status" value="1"/>
</dbReference>
<feature type="domain" description="CusB-like beta-barrel" evidence="4">
    <location>
        <begin position="350"/>
        <end position="420"/>
    </location>
</feature>
<evidence type="ECO:0000259" key="4">
    <source>
        <dbReference type="Pfam" id="PF25954"/>
    </source>
</evidence>
<evidence type="ECO:0000313" key="6">
    <source>
        <dbReference type="Proteomes" id="UP000326837"/>
    </source>
</evidence>
<sequence length="533" mass="56331">MSHVDLSQLAVTRQPAATAKPPVRRRWGTRYIAPVAILAAFGALFAAAMRDTLLPAQAVTVVPVIVTRAEIQQEGTPLFQAAGWIEPQPSAVTASALASGVVEQMLVVEGQLVQKGEPIAKLNDADAKLMVQQADAKLRLAEADLQSAQASLTAAQSTLANPNELRVALADAESLLAETQLGLGNLPFAIESATSRQQLAAENLARKEQAGDAVAGRVTREAAAELAATKSALGELQSRGPKLREQIDALGRKRDALRQQLELMTEPKRAVAAAEASLAAAKARHEQAHLEVDAAQLNLDRMTVAAPISGRILTVDARPGKRLSGLDPLSEQNSSAVASMYNPAKLQVRVDVRLEDVPQVQIGQPVTIETAASRQPLTGKVLWLTTRADIQKNTLQVKVGIDNPPAVITPEMLGKVTFVAPPQPVTDQQEMADALRLLVPRQLVQEGDGGKFVWIADATNGVARRTPVELGKAGTDQLVEVAAGIDPTMKLVATGRESLTDGTRIRIVGNDQNIGGGPAGMSPTARTTSPVVQ</sequence>
<dbReference type="EMBL" id="AP021861">
    <property type="protein sequence ID" value="BBO36045.1"/>
    <property type="molecule type" value="Genomic_DNA"/>
</dbReference>
<dbReference type="Proteomes" id="UP000326837">
    <property type="component" value="Chromosome"/>
</dbReference>
<evidence type="ECO:0000256" key="1">
    <source>
        <dbReference type="SAM" id="Coils"/>
    </source>
</evidence>
<dbReference type="Gene3D" id="2.40.420.20">
    <property type="match status" value="1"/>
</dbReference>
<protein>
    <recommendedName>
        <fullName evidence="4">CusB-like beta-barrel domain-containing protein</fullName>
    </recommendedName>
</protein>
<dbReference type="AlphaFoldDB" id="A0A5K7XI20"/>
<keyword evidence="1" id="KW-0175">Coiled coil</keyword>
<keyword evidence="3" id="KW-0472">Membrane</keyword>
<dbReference type="Gene3D" id="2.40.50.100">
    <property type="match status" value="2"/>
</dbReference>
<accession>A0A5K7XI20</accession>
<dbReference type="RefSeq" id="WP_152101294.1">
    <property type="nucleotide sequence ID" value="NZ_AP021861.1"/>
</dbReference>
<dbReference type="Gene3D" id="1.10.287.470">
    <property type="entry name" value="Helix hairpin bin"/>
    <property type="match status" value="2"/>
</dbReference>
<feature type="coiled-coil region" evidence="1">
    <location>
        <begin position="131"/>
        <end position="158"/>
    </location>
</feature>
<evidence type="ECO:0000256" key="2">
    <source>
        <dbReference type="SAM" id="MobiDB-lite"/>
    </source>
</evidence>
<dbReference type="PANTHER" id="PTHR30469">
    <property type="entry name" value="MULTIDRUG RESISTANCE PROTEIN MDTA"/>
    <property type="match status" value="1"/>
</dbReference>
<dbReference type="InterPro" id="IPR058792">
    <property type="entry name" value="Beta-barrel_RND_2"/>
</dbReference>
<feature type="transmembrane region" description="Helical" evidence="3">
    <location>
        <begin position="31"/>
        <end position="49"/>
    </location>
</feature>
<dbReference type="Pfam" id="PF25954">
    <property type="entry name" value="Beta-barrel_RND_2"/>
    <property type="match status" value="1"/>
</dbReference>
<proteinExistence type="predicted"/>